<sequence>MNLLREFEIKKMKESELVKEYAEELVKIVDRVRMLGKKFSDKKIVEKILVTLPEKFEPTISSLKNTKDLSSTTLEELLTSMQDSENEQLMRHENFVE</sequence>
<organism evidence="1 2">
    <name type="scientific">Hibiscus trionum</name>
    <name type="common">Flower of an hour</name>
    <dbReference type="NCBI Taxonomy" id="183268"/>
    <lineage>
        <taxon>Eukaryota</taxon>
        <taxon>Viridiplantae</taxon>
        <taxon>Streptophyta</taxon>
        <taxon>Embryophyta</taxon>
        <taxon>Tracheophyta</taxon>
        <taxon>Spermatophyta</taxon>
        <taxon>Magnoliopsida</taxon>
        <taxon>eudicotyledons</taxon>
        <taxon>Gunneridae</taxon>
        <taxon>Pentapetalae</taxon>
        <taxon>rosids</taxon>
        <taxon>malvids</taxon>
        <taxon>Malvales</taxon>
        <taxon>Malvaceae</taxon>
        <taxon>Malvoideae</taxon>
        <taxon>Hibiscus</taxon>
    </lineage>
</organism>
<dbReference type="EMBL" id="BSYR01000026">
    <property type="protein sequence ID" value="GMI95025.1"/>
    <property type="molecule type" value="Genomic_DNA"/>
</dbReference>
<gene>
    <name evidence="1" type="ORF">HRI_003171800</name>
</gene>
<dbReference type="Proteomes" id="UP001165190">
    <property type="component" value="Unassembled WGS sequence"/>
</dbReference>
<dbReference type="OrthoDB" id="1002361at2759"/>
<proteinExistence type="predicted"/>
<protein>
    <submittedName>
        <fullName evidence="1">Uncharacterized protein</fullName>
    </submittedName>
</protein>
<comment type="caution">
    <text evidence="1">The sequence shown here is derived from an EMBL/GenBank/DDBJ whole genome shotgun (WGS) entry which is preliminary data.</text>
</comment>
<reference evidence="1" key="1">
    <citation type="submission" date="2023-05" db="EMBL/GenBank/DDBJ databases">
        <title>Genome and transcriptome analyses reveal genes involved in the formation of fine ridges on petal epidermal cells in Hibiscus trionum.</title>
        <authorList>
            <person name="Koshimizu S."/>
            <person name="Masuda S."/>
            <person name="Ishii T."/>
            <person name="Shirasu K."/>
            <person name="Hoshino A."/>
            <person name="Arita M."/>
        </authorList>
    </citation>
    <scope>NUCLEOTIDE SEQUENCE</scope>
    <source>
        <strain evidence="1">Hamamatsu line</strain>
    </source>
</reference>
<name>A0A9W7IEW2_HIBTR</name>
<dbReference type="Pfam" id="PF14223">
    <property type="entry name" value="Retrotran_gag_2"/>
    <property type="match status" value="1"/>
</dbReference>
<keyword evidence="2" id="KW-1185">Reference proteome</keyword>
<evidence type="ECO:0000313" key="2">
    <source>
        <dbReference type="Proteomes" id="UP001165190"/>
    </source>
</evidence>
<dbReference type="AlphaFoldDB" id="A0A9W7IEW2"/>
<accession>A0A9W7IEW2</accession>
<evidence type="ECO:0000313" key="1">
    <source>
        <dbReference type="EMBL" id="GMI95025.1"/>
    </source>
</evidence>
<dbReference type="PANTHER" id="PTHR35317:SF11">
    <property type="entry name" value="CCHC-TYPE DOMAIN-CONTAINING PROTEIN"/>
    <property type="match status" value="1"/>
</dbReference>
<dbReference type="PANTHER" id="PTHR35317">
    <property type="entry name" value="OS04G0629600 PROTEIN"/>
    <property type="match status" value="1"/>
</dbReference>